<dbReference type="Proteomes" id="UP001164929">
    <property type="component" value="Chromosome 10"/>
</dbReference>
<organism evidence="2 3">
    <name type="scientific">Populus alba x Populus x berolinensis</name>
    <dbReference type="NCBI Taxonomy" id="444605"/>
    <lineage>
        <taxon>Eukaryota</taxon>
        <taxon>Viridiplantae</taxon>
        <taxon>Streptophyta</taxon>
        <taxon>Embryophyta</taxon>
        <taxon>Tracheophyta</taxon>
        <taxon>Spermatophyta</taxon>
        <taxon>Magnoliopsida</taxon>
        <taxon>eudicotyledons</taxon>
        <taxon>Gunneridae</taxon>
        <taxon>Pentapetalae</taxon>
        <taxon>rosids</taxon>
        <taxon>fabids</taxon>
        <taxon>Malpighiales</taxon>
        <taxon>Salicaceae</taxon>
        <taxon>Saliceae</taxon>
        <taxon>Populus</taxon>
    </lineage>
</organism>
<sequence length="66" mass="7794">MKSLTKPRDRDEDEGDGRSRETGTKTKKTRSAAWALGWDLGKKRDLGFHNFQCFIFNFRPSQRRNF</sequence>
<protein>
    <submittedName>
        <fullName evidence="2">Uncharacterized protein</fullName>
    </submittedName>
</protein>
<dbReference type="AlphaFoldDB" id="A0AAD6MFN8"/>
<proteinExistence type="predicted"/>
<name>A0AAD6MFN8_9ROSI</name>
<keyword evidence="3" id="KW-1185">Reference proteome</keyword>
<evidence type="ECO:0000313" key="2">
    <source>
        <dbReference type="EMBL" id="KAJ6983417.1"/>
    </source>
</evidence>
<comment type="caution">
    <text evidence="2">The sequence shown here is derived from an EMBL/GenBank/DDBJ whole genome shotgun (WGS) entry which is preliminary data.</text>
</comment>
<reference evidence="2" key="1">
    <citation type="journal article" date="2023" name="Mol. Ecol. Resour.">
        <title>Chromosome-level genome assembly of a triploid poplar Populus alba 'Berolinensis'.</title>
        <authorList>
            <person name="Chen S."/>
            <person name="Yu Y."/>
            <person name="Wang X."/>
            <person name="Wang S."/>
            <person name="Zhang T."/>
            <person name="Zhou Y."/>
            <person name="He R."/>
            <person name="Meng N."/>
            <person name="Wang Y."/>
            <person name="Liu W."/>
            <person name="Liu Z."/>
            <person name="Liu J."/>
            <person name="Guo Q."/>
            <person name="Huang H."/>
            <person name="Sederoff R.R."/>
            <person name="Wang G."/>
            <person name="Qu G."/>
            <person name="Chen S."/>
        </authorList>
    </citation>
    <scope>NUCLEOTIDE SEQUENCE</scope>
    <source>
        <strain evidence="2">SC-2020</strain>
    </source>
</reference>
<evidence type="ECO:0000313" key="3">
    <source>
        <dbReference type="Proteomes" id="UP001164929"/>
    </source>
</evidence>
<evidence type="ECO:0000256" key="1">
    <source>
        <dbReference type="SAM" id="MobiDB-lite"/>
    </source>
</evidence>
<feature type="compositionally biased region" description="Basic and acidic residues" evidence="1">
    <location>
        <begin position="1"/>
        <end position="24"/>
    </location>
</feature>
<feature type="region of interest" description="Disordered" evidence="1">
    <location>
        <begin position="1"/>
        <end position="31"/>
    </location>
</feature>
<dbReference type="EMBL" id="JAQIZT010000010">
    <property type="protein sequence ID" value="KAJ6983417.1"/>
    <property type="molecule type" value="Genomic_DNA"/>
</dbReference>
<accession>A0AAD6MFN8</accession>
<gene>
    <name evidence="2" type="ORF">NC653_026275</name>
</gene>